<accession>A0A1R4GGS2</accession>
<dbReference type="RefSeq" id="WP_086999307.1">
    <property type="nucleotide sequence ID" value="NZ_FUHW01000037.1"/>
</dbReference>
<dbReference type="SUPFAM" id="SSF54593">
    <property type="entry name" value="Glyoxalase/Bleomycin resistance protein/Dihydroxybiphenyl dioxygenase"/>
    <property type="match status" value="1"/>
</dbReference>
<dbReference type="PANTHER" id="PTHR36437:SF2">
    <property type="entry name" value="GLYOXALASE_BLEOMYCIN RESISTANCE PROTEIN_DIOXYGENASE"/>
    <property type="match status" value="1"/>
</dbReference>
<feature type="domain" description="VOC" evidence="1">
    <location>
        <begin position="1"/>
        <end position="120"/>
    </location>
</feature>
<evidence type="ECO:0000313" key="3">
    <source>
        <dbReference type="Proteomes" id="UP000195913"/>
    </source>
</evidence>
<dbReference type="PROSITE" id="PS51819">
    <property type="entry name" value="VOC"/>
    <property type="match status" value="1"/>
</dbReference>
<dbReference type="InterPro" id="IPR004360">
    <property type="entry name" value="Glyas_Fos-R_dOase_dom"/>
</dbReference>
<gene>
    <name evidence="2" type="ORF">FM101_10475</name>
</gene>
<dbReference type="AlphaFoldDB" id="A0A1R4GGS2"/>
<dbReference type="EMBL" id="FUHW01000037">
    <property type="protein sequence ID" value="SJM67437.1"/>
    <property type="molecule type" value="Genomic_DNA"/>
</dbReference>
<dbReference type="Gene3D" id="3.10.180.10">
    <property type="entry name" value="2,3-Dihydroxybiphenyl 1,2-Dioxygenase, domain 1"/>
    <property type="match status" value="1"/>
</dbReference>
<protein>
    <submittedName>
        <fullName evidence="2">Glyoxalase family protein</fullName>
    </submittedName>
</protein>
<dbReference type="InterPro" id="IPR029068">
    <property type="entry name" value="Glyas_Bleomycin-R_OHBP_Dase"/>
</dbReference>
<proteinExistence type="predicted"/>
<organism evidence="2 3">
    <name type="scientific">Arthrobacter rhombi</name>
    <dbReference type="NCBI Taxonomy" id="71253"/>
    <lineage>
        <taxon>Bacteria</taxon>
        <taxon>Bacillati</taxon>
        <taxon>Actinomycetota</taxon>
        <taxon>Actinomycetes</taxon>
        <taxon>Micrococcales</taxon>
        <taxon>Micrococcaceae</taxon>
        <taxon>Arthrobacter</taxon>
    </lineage>
</organism>
<dbReference type="Pfam" id="PF00903">
    <property type="entry name" value="Glyoxalase"/>
    <property type="match status" value="1"/>
</dbReference>
<evidence type="ECO:0000313" key="2">
    <source>
        <dbReference type="EMBL" id="SJM67437.1"/>
    </source>
</evidence>
<evidence type="ECO:0000259" key="1">
    <source>
        <dbReference type="PROSITE" id="PS51819"/>
    </source>
</evidence>
<dbReference type="InterPro" id="IPR037523">
    <property type="entry name" value="VOC_core"/>
</dbReference>
<dbReference type="Proteomes" id="UP000195913">
    <property type="component" value="Unassembled WGS sequence"/>
</dbReference>
<sequence length="120" mass="13105">MITHIGTAMLYVSDQEASLRFYRDLLGFSVVTDQDMGHGARWLELAPAEGATTMALLDAGQASKQVGEGAYLTYACDDIEATVAWLRERGATVTDPDIQSWGSFAFVEGPDGHRVQIHQK</sequence>
<dbReference type="PANTHER" id="PTHR36437">
    <property type="entry name" value="GLYOXALASE/BLEOMYCIN RESISTANCE PROTEIN/DIOXYGENASE"/>
    <property type="match status" value="1"/>
</dbReference>
<reference evidence="2 3" key="1">
    <citation type="submission" date="2017-02" db="EMBL/GenBank/DDBJ databases">
        <authorList>
            <person name="Peterson S.W."/>
        </authorList>
    </citation>
    <scope>NUCLEOTIDE SEQUENCE [LARGE SCALE GENOMIC DNA]</scope>
    <source>
        <strain evidence="2 3">B Ar 00.02</strain>
    </source>
</reference>
<name>A0A1R4GGS2_9MICC</name>
<keyword evidence="3" id="KW-1185">Reference proteome</keyword>